<dbReference type="EMBL" id="VJVZ01000013">
    <property type="protein sequence ID" value="TRW22367.1"/>
    <property type="molecule type" value="Genomic_DNA"/>
</dbReference>
<dbReference type="AlphaFoldDB" id="A0A552UVY4"/>
<gene>
    <name evidence="2" type="ORF">FMM05_17835</name>
</gene>
<evidence type="ECO:0000313" key="2">
    <source>
        <dbReference type="EMBL" id="TRW22367.1"/>
    </source>
</evidence>
<evidence type="ECO:0008006" key="4">
    <source>
        <dbReference type="Google" id="ProtNLM"/>
    </source>
</evidence>
<dbReference type="OrthoDB" id="1449127at2"/>
<keyword evidence="1" id="KW-0472">Membrane</keyword>
<evidence type="ECO:0000313" key="3">
    <source>
        <dbReference type="Proteomes" id="UP000320643"/>
    </source>
</evidence>
<evidence type="ECO:0000256" key="1">
    <source>
        <dbReference type="SAM" id="Phobius"/>
    </source>
</evidence>
<dbReference type="Proteomes" id="UP000320643">
    <property type="component" value="Unassembled WGS sequence"/>
</dbReference>
<proteinExistence type="predicted"/>
<dbReference type="InterPro" id="IPR024422">
    <property type="entry name" value="Protein_unknown_function_OB"/>
</dbReference>
<name>A0A552UVY4_9FLAO</name>
<protein>
    <recommendedName>
        <fullName evidence="4">tRNA_anti-like</fullName>
    </recommendedName>
</protein>
<keyword evidence="1" id="KW-0812">Transmembrane</keyword>
<dbReference type="RefSeq" id="WP_143374784.1">
    <property type="nucleotide sequence ID" value="NZ_VJVZ01000013.1"/>
</dbReference>
<keyword evidence="3" id="KW-1185">Reference proteome</keyword>
<keyword evidence="1" id="KW-1133">Transmembrane helix</keyword>
<reference evidence="2 3" key="1">
    <citation type="submission" date="2019-07" db="EMBL/GenBank/DDBJ databases">
        <title>Flavobacterium sp. nov., isolated from glacier ice.</title>
        <authorList>
            <person name="Liu Q."/>
            <person name="Xin Y.-H."/>
        </authorList>
    </citation>
    <scope>NUCLEOTIDE SEQUENCE [LARGE SCALE GENOMIC DNA]</scope>
    <source>
        <strain evidence="2 3">ZT4R6</strain>
    </source>
</reference>
<feature type="transmembrane region" description="Helical" evidence="1">
    <location>
        <begin position="6"/>
        <end position="27"/>
    </location>
</feature>
<sequence length="132" mass="14415">MKKKGFIVLIVILVMIAAGAFFSYGYLYKDVRNISSEDASFKVPASKLISEYAGNQQKADAAYLNKTVEITGKVTQVTDSVLTVDSQVFCGFDVKPDAGSINKNVTIKGRVIGFDELFGEVKLDQCTITTKE</sequence>
<organism evidence="2 3">
    <name type="scientific">Flavobacterium zepuense</name>
    <dbReference type="NCBI Taxonomy" id="2593302"/>
    <lineage>
        <taxon>Bacteria</taxon>
        <taxon>Pseudomonadati</taxon>
        <taxon>Bacteroidota</taxon>
        <taxon>Flavobacteriia</taxon>
        <taxon>Flavobacteriales</taxon>
        <taxon>Flavobacteriaceae</taxon>
        <taxon>Flavobacterium</taxon>
    </lineage>
</organism>
<accession>A0A552UVY4</accession>
<dbReference type="Pfam" id="PF12869">
    <property type="entry name" value="tRNA_anti-like"/>
    <property type="match status" value="1"/>
</dbReference>
<comment type="caution">
    <text evidence="2">The sequence shown here is derived from an EMBL/GenBank/DDBJ whole genome shotgun (WGS) entry which is preliminary data.</text>
</comment>